<dbReference type="PROSITE" id="PS50967">
    <property type="entry name" value="HRDC"/>
    <property type="match status" value="1"/>
</dbReference>
<dbReference type="InterPro" id="IPR011528">
    <property type="entry name" value="NERD"/>
</dbReference>
<dbReference type="Pfam" id="PF00570">
    <property type="entry name" value="HRDC"/>
    <property type="match status" value="1"/>
</dbReference>
<organism evidence="3 4">
    <name type="scientific">Clostridium omnivorum</name>
    <dbReference type="NCBI Taxonomy" id="1604902"/>
    <lineage>
        <taxon>Bacteria</taxon>
        <taxon>Bacillati</taxon>
        <taxon>Bacillota</taxon>
        <taxon>Clostridia</taxon>
        <taxon>Eubacteriales</taxon>
        <taxon>Clostridiaceae</taxon>
        <taxon>Clostridium</taxon>
    </lineage>
</organism>
<dbReference type="EMBL" id="BRXR01000001">
    <property type="protein sequence ID" value="GLC31676.1"/>
    <property type="molecule type" value="Genomic_DNA"/>
</dbReference>
<feature type="domain" description="HRDC" evidence="2">
    <location>
        <begin position="278"/>
        <end position="351"/>
    </location>
</feature>
<dbReference type="PROSITE" id="PS50965">
    <property type="entry name" value="NERD"/>
    <property type="match status" value="1"/>
</dbReference>
<proteinExistence type="predicted"/>
<dbReference type="InterPro" id="IPR010997">
    <property type="entry name" value="HRDC-like_sf"/>
</dbReference>
<evidence type="ECO:0000313" key="4">
    <source>
        <dbReference type="Proteomes" id="UP001208567"/>
    </source>
</evidence>
<evidence type="ECO:0008006" key="5">
    <source>
        <dbReference type="Google" id="ProtNLM"/>
    </source>
</evidence>
<comment type="caution">
    <text evidence="3">The sequence shown here is derived from an EMBL/GenBank/DDBJ whole genome shotgun (WGS) entry which is preliminary data.</text>
</comment>
<sequence>MGLFNRMKEPVFLKESSDAEVQLDKLKALESLLNAEGQNIIKQDIKRLEYGIAGEKNIEFELKNSHMPMCILHDIYLEDGDLSAQIDYLVFTKKICFVIECKNLYGDIEINNSGDFIRTIEFGGRRRKEGIYSPITQNQRHLELMKKIKNDKNNNILMKYMAGRYFEDFNKSVVVLANPKTVLNAKYAKKEVKEKVIRADQLIQYIKEMYANSKVAADSEDKMLTWAQSYLDLHRDVEKDYTGKYEQYKIDIVTPQKVDEEVPAPVEERITIRVDEVPVEETNIFKELKAYRLDKSREEKIKPYFIYNDNQLKDLIAKMPRNKEELQRVVGFGEIKANKYGDDILKIIKKY</sequence>
<accession>A0ABQ5N8Y7</accession>
<keyword evidence="4" id="KW-1185">Reference proteome</keyword>
<name>A0ABQ5N8Y7_9CLOT</name>
<evidence type="ECO:0000259" key="1">
    <source>
        <dbReference type="PROSITE" id="PS50965"/>
    </source>
</evidence>
<evidence type="ECO:0000259" key="2">
    <source>
        <dbReference type="PROSITE" id="PS50967"/>
    </source>
</evidence>
<protein>
    <recommendedName>
        <fullName evidence="5">Helicase</fullName>
    </recommendedName>
</protein>
<dbReference type="Proteomes" id="UP001208567">
    <property type="component" value="Unassembled WGS sequence"/>
</dbReference>
<reference evidence="3 4" key="1">
    <citation type="journal article" date="2024" name="Int. J. Syst. Evol. Microbiol.">
        <title>Clostridium omnivorum sp. nov., isolated from anoxic soil under the treatment of reductive soil disinfestation.</title>
        <authorList>
            <person name="Ueki A."/>
            <person name="Tonouchi A."/>
            <person name="Kaku N."/>
            <person name="Honma S."/>
            <person name="Ueki K."/>
        </authorList>
    </citation>
    <scope>NUCLEOTIDE SEQUENCE [LARGE SCALE GENOMIC DNA]</scope>
    <source>
        <strain evidence="3 4">E14</strain>
    </source>
</reference>
<dbReference type="Gene3D" id="1.10.150.80">
    <property type="entry name" value="HRDC domain"/>
    <property type="match status" value="1"/>
</dbReference>
<dbReference type="SMART" id="SM00341">
    <property type="entry name" value="HRDC"/>
    <property type="match status" value="1"/>
</dbReference>
<evidence type="ECO:0000313" key="3">
    <source>
        <dbReference type="EMBL" id="GLC31676.1"/>
    </source>
</evidence>
<dbReference type="InterPro" id="IPR044876">
    <property type="entry name" value="HRDC_dom_sf"/>
</dbReference>
<dbReference type="Pfam" id="PF08378">
    <property type="entry name" value="NERD"/>
    <property type="match status" value="1"/>
</dbReference>
<gene>
    <name evidence="3" type="ORF">bsdE14_30860</name>
</gene>
<feature type="domain" description="NERD" evidence="1">
    <location>
        <begin position="50"/>
        <end position="168"/>
    </location>
</feature>
<dbReference type="InterPro" id="IPR002121">
    <property type="entry name" value="HRDC_dom"/>
</dbReference>
<dbReference type="RefSeq" id="WP_264851007.1">
    <property type="nucleotide sequence ID" value="NZ_BRXR01000001.1"/>
</dbReference>
<dbReference type="SUPFAM" id="SSF47819">
    <property type="entry name" value="HRDC-like"/>
    <property type="match status" value="1"/>
</dbReference>